<dbReference type="SUPFAM" id="SSF56112">
    <property type="entry name" value="Protein kinase-like (PK-like)"/>
    <property type="match status" value="1"/>
</dbReference>
<comment type="similarity">
    <text evidence="2">Belongs to the protein kinase superfamily. Ser/Thr protein kinase family.</text>
</comment>
<dbReference type="Gramene" id="Pp3c1_18260V3.1">
    <property type="protein sequence ID" value="Pp3c1_18260V3.1"/>
    <property type="gene ID" value="Pp3c1_18260"/>
</dbReference>
<dbReference type="FunFam" id="3.80.10.10:FF:000400">
    <property type="entry name" value="Nuclear pore complex protein NUP107"/>
    <property type="match status" value="1"/>
</dbReference>
<feature type="compositionally biased region" description="Pro residues" evidence="9">
    <location>
        <begin position="246"/>
        <end position="258"/>
    </location>
</feature>
<dbReference type="InterPro" id="IPR000719">
    <property type="entry name" value="Prot_kinase_dom"/>
</dbReference>
<dbReference type="KEGG" id="ppp:112291121"/>
<keyword evidence="8 10" id="KW-0472">Membrane</keyword>
<dbReference type="OrthoDB" id="513182at2759"/>
<feature type="compositionally biased region" description="Polar residues" evidence="9">
    <location>
        <begin position="681"/>
        <end position="702"/>
    </location>
</feature>
<dbReference type="Gene3D" id="3.80.10.10">
    <property type="entry name" value="Ribonuclease Inhibitor"/>
    <property type="match status" value="2"/>
</dbReference>
<dbReference type="PANTHER" id="PTHR48010">
    <property type="entry name" value="OS05G0588300 PROTEIN"/>
    <property type="match status" value="1"/>
</dbReference>
<dbReference type="InterPro" id="IPR008271">
    <property type="entry name" value="Ser/Thr_kinase_AS"/>
</dbReference>
<dbReference type="EMBL" id="ABEU02000001">
    <property type="protein sequence ID" value="PNR62372.1"/>
    <property type="molecule type" value="Genomic_DNA"/>
</dbReference>
<dbReference type="Proteomes" id="UP000006727">
    <property type="component" value="Chromosome 1"/>
</dbReference>
<feature type="transmembrane region" description="Helical" evidence="10">
    <location>
        <begin position="21"/>
        <end position="39"/>
    </location>
</feature>
<dbReference type="PaxDb" id="3218-PP1S43_33V6.1"/>
<evidence type="ECO:0000256" key="5">
    <source>
        <dbReference type="ARBA" id="ARBA00022729"/>
    </source>
</evidence>
<evidence type="ECO:0000259" key="11">
    <source>
        <dbReference type="PROSITE" id="PS50011"/>
    </source>
</evidence>
<evidence type="ECO:0000256" key="7">
    <source>
        <dbReference type="ARBA" id="ARBA00022989"/>
    </source>
</evidence>
<evidence type="ECO:0000256" key="2">
    <source>
        <dbReference type="ARBA" id="ARBA00008684"/>
    </source>
</evidence>
<dbReference type="OMA" id="LCFRRGK"/>
<dbReference type="PROSITE" id="PS50011">
    <property type="entry name" value="PROTEIN_KINASE_DOM"/>
    <property type="match status" value="1"/>
</dbReference>
<evidence type="ECO:0000256" key="3">
    <source>
        <dbReference type="ARBA" id="ARBA00022614"/>
    </source>
</evidence>
<sequence length="710" mass="76608">MSLPKRMGKRKQVRGSSEHGWRLLHICVIVLVILGPFIGAHGQAQPSLETDRAALERFKAAVDPAGDLLPWVSGTNPCTWVGVQCFGNRVATLRLPGNKLTGFIPASTIGDLDQLRVLSLHHNGLTGPFPVDLSRCTILQGIFLGYNSFSGSLPDFIGVWPRLTHFNVAFNNFSGEIPASISELRMLIELDLQGNALSGKLPAVSAANLVRFSVANNKLEGSVPPALQNFTSDSFSGNDGLCGPPTATPCPLTAPVPSPDAGAPTPADEPWSGDGPQGIAEASSKKKNRLKLSVASIASITAGSFVALVFIVFVVCRSRRDDGDFDKSHAGKDATHFNGEGASPEQGPTEFNESYAITISSEPASRGKLVFIDQGKREEFGLDELLQASAEVLGKGSIGTSYKADLHGDSVVIVKRLKDVAADQKEFETRVEKLGRLRHRHLMPLRAYYFSRDEKLLVTDFMPAGSLHSLMHDTKLSGRYPLDWVSREKIALGTARALAYLDKPCVKMPHGDIKSSNILLNRDYEPFVADHGLVHLLNPGSVGPSRFVGYRAPEVTDIRKITMQSDVYSFGVMMLELVTGRAPERAICKNDAGLDLPKWVRSFGRDRWASDVIDPELKRAENFVEEEALQVLQLALACADAIPESRPKMEEVVLLLEDITQLGHVNESSVCPLAAAAAAATSSGSPKGTGSRSATPTHTHPSSGVFVVEN</sequence>
<dbReference type="GO" id="GO:0004672">
    <property type="term" value="F:protein kinase activity"/>
    <property type="evidence" value="ECO:0007669"/>
    <property type="project" value="InterPro"/>
</dbReference>
<dbReference type="Gene3D" id="1.10.510.10">
    <property type="entry name" value="Transferase(Phosphotransferase) domain 1"/>
    <property type="match status" value="1"/>
</dbReference>
<dbReference type="Pfam" id="PF07714">
    <property type="entry name" value="PK_Tyr_Ser-Thr"/>
    <property type="match status" value="1"/>
</dbReference>
<dbReference type="AlphaFoldDB" id="A0A2K1L8N5"/>
<dbReference type="EnsemblPlants" id="Pp3c1_18260V3.1">
    <property type="protein sequence ID" value="Pp3c1_18260V3.1"/>
    <property type="gene ID" value="Pp3c1_18260"/>
</dbReference>
<proteinExistence type="inferred from homology"/>
<dbReference type="InterPro" id="IPR001245">
    <property type="entry name" value="Ser-Thr/Tyr_kinase_cat_dom"/>
</dbReference>
<keyword evidence="7 10" id="KW-1133">Transmembrane helix</keyword>
<dbReference type="GO" id="GO:0016020">
    <property type="term" value="C:membrane"/>
    <property type="evidence" value="ECO:0007669"/>
    <property type="project" value="UniProtKB-SubCell"/>
</dbReference>
<feature type="region of interest" description="Disordered" evidence="9">
    <location>
        <begin position="325"/>
        <end position="350"/>
    </location>
</feature>
<dbReference type="FunFam" id="1.10.510.10:FF:000095">
    <property type="entry name" value="protein STRUBBELIG-RECEPTOR FAMILY 8"/>
    <property type="match status" value="1"/>
</dbReference>
<evidence type="ECO:0000313" key="14">
    <source>
        <dbReference type="Proteomes" id="UP000006727"/>
    </source>
</evidence>
<dbReference type="Gene3D" id="3.30.200.20">
    <property type="entry name" value="Phosphorylase Kinase, domain 1"/>
    <property type="match status" value="1"/>
</dbReference>
<feature type="region of interest" description="Disordered" evidence="9">
    <location>
        <begin position="681"/>
        <end position="710"/>
    </location>
</feature>
<dbReference type="InterPro" id="IPR032675">
    <property type="entry name" value="LRR_dom_sf"/>
</dbReference>
<evidence type="ECO:0000256" key="6">
    <source>
        <dbReference type="ARBA" id="ARBA00022737"/>
    </source>
</evidence>
<keyword evidence="6" id="KW-0677">Repeat</keyword>
<dbReference type="SMART" id="SM00220">
    <property type="entry name" value="S_TKc"/>
    <property type="match status" value="1"/>
</dbReference>
<feature type="region of interest" description="Disordered" evidence="9">
    <location>
        <begin position="246"/>
        <end position="284"/>
    </location>
</feature>
<evidence type="ECO:0000256" key="10">
    <source>
        <dbReference type="SAM" id="Phobius"/>
    </source>
</evidence>
<name>A0A2K1L8N5_PHYPA</name>
<dbReference type="InterPro" id="IPR011009">
    <property type="entry name" value="Kinase-like_dom_sf"/>
</dbReference>
<dbReference type="RefSeq" id="XP_024393939.1">
    <property type="nucleotide sequence ID" value="XM_024538171.2"/>
</dbReference>
<evidence type="ECO:0000256" key="1">
    <source>
        <dbReference type="ARBA" id="ARBA00004370"/>
    </source>
</evidence>
<dbReference type="InterPro" id="IPR001611">
    <property type="entry name" value="Leu-rich_rpt"/>
</dbReference>
<dbReference type="GO" id="GO:0005524">
    <property type="term" value="F:ATP binding"/>
    <property type="evidence" value="ECO:0007669"/>
    <property type="project" value="InterPro"/>
</dbReference>
<reference evidence="12 14" key="2">
    <citation type="journal article" date="2018" name="Plant J.">
        <title>The Physcomitrella patens chromosome-scale assembly reveals moss genome structure and evolution.</title>
        <authorList>
            <person name="Lang D."/>
            <person name="Ullrich K.K."/>
            <person name="Murat F."/>
            <person name="Fuchs J."/>
            <person name="Jenkins J."/>
            <person name="Haas F.B."/>
            <person name="Piednoel M."/>
            <person name="Gundlach H."/>
            <person name="Van Bel M."/>
            <person name="Meyberg R."/>
            <person name="Vives C."/>
            <person name="Morata J."/>
            <person name="Symeonidi A."/>
            <person name="Hiss M."/>
            <person name="Muchero W."/>
            <person name="Kamisugi Y."/>
            <person name="Saleh O."/>
            <person name="Blanc G."/>
            <person name="Decker E.L."/>
            <person name="van Gessel N."/>
            <person name="Grimwood J."/>
            <person name="Hayes R.D."/>
            <person name="Graham S.W."/>
            <person name="Gunter L.E."/>
            <person name="McDaniel S.F."/>
            <person name="Hoernstein S.N.W."/>
            <person name="Larsson A."/>
            <person name="Li F.W."/>
            <person name="Perroud P.F."/>
            <person name="Phillips J."/>
            <person name="Ranjan P."/>
            <person name="Rokshar D.S."/>
            <person name="Rothfels C.J."/>
            <person name="Schneider L."/>
            <person name="Shu S."/>
            <person name="Stevenson D.W."/>
            <person name="Thummler F."/>
            <person name="Tillich M."/>
            <person name="Villarreal Aguilar J.C."/>
            <person name="Widiez T."/>
            <person name="Wong G.K."/>
            <person name="Wymore A."/>
            <person name="Zhang Y."/>
            <person name="Zimmer A.D."/>
            <person name="Quatrano R.S."/>
            <person name="Mayer K.F.X."/>
            <person name="Goodstein D."/>
            <person name="Casacuberta J.M."/>
            <person name="Vandepoele K."/>
            <person name="Reski R."/>
            <person name="Cuming A.C."/>
            <person name="Tuskan G.A."/>
            <person name="Maumus F."/>
            <person name="Salse J."/>
            <person name="Schmutz J."/>
            <person name="Rensing S.A."/>
        </authorList>
    </citation>
    <scope>NUCLEOTIDE SEQUENCE [LARGE SCALE GENOMIC DNA]</scope>
    <source>
        <strain evidence="13 14">cv. Gransden 2004</strain>
    </source>
</reference>
<protein>
    <recommendedName>
        <fullName evidence="11">Protein kinase domain-containing protein</fullName>
    </recommendedName>
</protein>
<dbReference type="Pfam" id="PF00560">
    <property type="entry name" value="LRR_1"/>
    <property type="match status" value="2"/>
</dbReference>
<dbReference type="EnsemblPlants" id="Pp3c1_18260V3.3">
    <property type="protein sequence ID" value="Pp3c1_18260V3.3"/>
    <property type="gene ID" value="Pp3c1_18260"/>
</dbReference>
<dbReference type="Pfam" id="PF08263">
    <property type="entry name" value="LRRNT_2"/>
    <property type="match status" value="1"/>
</dbReference>
<dbReference type="PANTHER" id="PTHR48010:SF76">
    <property type="entry name" value="INACTIVE RECEPTOR KINASE RLK902-RELATED"/>
    <property type="match status" value="1"/>
</dbReference>
<dbReference type="EnsemblPlants" id="Pp3c1_18260V3.2">
    <property type="protein sequence ID" value="Pp3c1_18260V3.2"/>
    <property type="gene ID" value="Pp3c1_18260"/>
</dbReference>
<keyword evidence="3" id="KW-0433">Leucine-rich repeat</keyword>
<comment type="subcellular location">
    <subcellularLocation>
        <location evidence="1">Membrane</location>
    </subcellularLocation>
</comment>
<accession>A0A2K1L8N5</accession>
<feature type="transmembrane region" description="Helical" evidence="10">
    <location>
        <begin position="292"/>
        <end position="316"/>
    </location>
</feature>
<reference evidence="13" key="3">
    <citation type="submission" date="2020-12" db="UniProtKB">
        <authorList>
            <consortium name="EnsemblPlants"/>
        </authorList>
    </citation>
    <scope>IDENTIFICATION</scope>
</reference>
<keyword evidence="14" id="KW-1185">Reference proteome</keyword>
<evidence type="ECO:0000313" key="12">
    <source>
        <dbReference type="EMBL" id="PNR62372.1"/>
    </source>
</evidence>
<reference evidence="12 14" key="1">
    <citation type="journal article" date="2008" name="Science">
        <title>The Physcomitrella genome reveals evolutionary insights into the conquest of land by plants.</title>
        <authorList>
            <person name="Rensing S."/>
            <person name="Lang D."/>
            <person name="Zimmer A."/>
            <person name="Terry A."/>
            <person name="Salamov A."/>
            <person name="Shapiro H."/>
            <person name="Nishiyama T."/>
            <person name="Perroud P.-F."/>
            <person name="Lindquist E."/>
            <person name="Kamisugi Y."/>
            <person name="Tanahashi T."/>
            <person name="Sakakibara K."/>
            <person name="Fujita T."/>
            <person name="Oishi K."/>
            <person name="Shin-I T."/>
            <person name="Kuroki Y."/>
            <person name="Toyoda A."/>
            <person name="Suzuki Y."/>
            <person name="Hashimoto A."/>
            <person name="Yamaguchi K."/>
            <person name="Sugano A."/>
            <person name="Kohara Y."/>
            <person name="Fujiyama A."/>
            <person name="Anterola A."/>
            <person name="Aoki S."/>
            <person name="Ashton N."/>
            <person name="Barbazuk W.B."/>
            <person name="Barker E."/>
            <person name="Bennetzen J."/>
            <person name="Bezanilla M."/>
            <person name="Blankenship R."/>
            <person name="Cho S.H."/>
            <person name="Dutcher S."/>
            <person name="Estelle M."/>
            <person name="Fawcett J.A."/>
            <person name="Gundlach H."/>
            <person name="Hanada K."/>
            <person name="Heyl A."/>
            <person name="Hicks K.A."/>
            <person name="Hugh J."/>
            <person name="Lohr M."/>
            <person name="Mayer K."/>
            <person name="Melkozernov A."/>
            <person name="Murata T."/>
            <person name="Nelson D."/>
            <person name="Pils B."/>
            <person name="Prigge M."/>
            <person name="Reiss B."/>
            <person name="Renner T."/>
            <person name="Rombauts S."/>
            <person name="Rushton P."/>
            <person name="Sanderfoot A."/>
            <person name="Schween G."/>
            <person name="Shiu S.-H."/>
            <person name="Stueber K."/>
            <person name="Theodoulou F.L."/>
            <person name="Tu H."/>
            <person name="Van de Peer Y."/>
            <person name="Verrier P.J."/>
            <person name="Waters E."/>
            <person name="Wood A."/>
            <person name="Yang L."/>
            <person name="Cove D."/>
            <person name="Cuming A."/>
            <person name="Hasebe M."/>
            <person name="Lucas S."/>
            <person name="Mishler D.B."/>
            <person name="Reski R."/>
            <person name="Grigoriev I."/>
            <person name="Quatrano R.S."/>
            <person name="Boore J.L."/>
        </authorList>
    </citation>
    <scope>NUCLEOTIDE SEQUENCE [LARGE SCALE GENOMIC DNA]</scope>
    <source>
        <strain evidence="13 14">cv. Gransden 2004</strain>
    </source>
</reference>
<evidence type="ECO:0000256" key="9">
    <source>
        <dbReference type="SAM" id="MobiDB-lite"/>
    </source>
</evidence>
<dbReference type="CDD" id="cd14066">
    <property type="entry name" value="STKc_IRAK"/>
    <property type="match status" value="1"/>
</dbReference>
<evidence type="ECO:0000256" key="8">
    <source>
        <dbReference type="ARBA" id="ARBA00023136"/>
    </source>
</evidence>
<dbReference type="PROSITE" id="PS00108">
    <property type="entry name" value="PROTEIN_KINASE_ST"/>
    <property type="match status" value="1"/>
</dbReference>
<dbReference type="Gramene" id="Pp3c1_18260V3.3">
    <property type="protein sequence ID" value="Pp3c1_18260V3.3"/>
    <property type="gene ID" value="Pp3c1_18260"/>
</dbReference>
<feature type="domain" description="Protein kinase" evidence="11">
    <location>
        <begin position="387"/>
        <end position="659"/>
    </location>
</feature>
<dbReference type="InterPro" id="IPR013210">
    <property type="entry name" value="LRR_N_plant-typ"/>
</dbReference>
<organism evidence="12">
    <name type="scientific">Physcomitrium patens</name>
    <name type="common">Spreading-leaved earth moss</name>
    <name type="synonym">Physcomitrella patens</name>
    <dbReference type="NCBI Taxonomy" id="3218"/>
    <lineage>
        <taxon>Eukaryota</taxon>
        <taxon>Viridiplantae</taxon>
        <taxon>Streptophyta</taxon>
        <taxon>Embryophyta</taxon>
        <taxon>Bryophyta</taxon>
        <taxon>Bryophytina</taxon>
        <taxon>Bryopsida</taxon>
        <taxon>Funariidae</taxon>
        <taxon>Funariales</taxon>
        <taxon>Funariaceae</taxon>
        <taxon>Physcomitrium</taxon>
    </lineage>
</organism>
<evidence type="ECO:0000313" key="13">
    <source>
        <dbReference type="EnsemblPlants" id="Pp3c1_18260V3.1"/>
    </source>
</evidence>
<keyword evidence="4 10" id="KW-0812">Transmembrane</keyword>
<dbReference type="RefSeq" id="XP_024393930.1">
    <property type="nucleotide sequence ID" value="XM_024538162.2"/>
</dbReference>
<dbReference type="GeneID" id="112291121"/>
<gene>
    <name evidence="13" type="primary">LOC112291121</name>
    <name evidence="12" type="ORF">PHYPA_000796</name>
</gene>
<dbReference type="InterPro" id="IPR050994">
    <property type="entry name" value="At_inactive_RLKs"/>
</dbReference>
<dbReference type="Gramene" id="Pp3c1_18260V3.2">
    <property type="protein sequence ID" value="Pp3c1_18260V3.2"/>
    <property type="gene ID" value="Pp3c1_18260"/>
</dbReference>
<keyword evidence="5" id="KW-0732">Signal</keyword>
<evidence type="ECO:0000256" key="4">
    <source>
        <dbReference type="ARBA" id="ARBA00022692"/>
    </source>
</evidence>
<feature type="compositionally biased region" description="Basic and acidic residues" evidence="9">
    <location>
        <begin position="325"/>
        <end position="335"/>
    </location>
</feature>
<dbReference type="SUPFAM" id="SSF52058">
    <property type="entry name" value="L domain-like"/>
    <property type="match status" value="1"/>
</dbReference>